<evidence type="ECO:0000256" key="1">
    <source>
        <dbReference type="ARBA" id="ARBA00004123"/>
    </source>
</evidence>
<dbReference type="AlphaFoldDB" id="C5MIE2"/>
<proteinExistence type="inferred from homology"/>
<accession>C5MIE2</accession>
<dbReference type="InterPro" id="IPR007148">
    <property type="entry name" value="SSU_processome_Utp12"/>
</dbReference>
<dbReference type="EMBL" id="GG692404">
    <property type="protein sequence ID" value="EER30436.1"/>
    <property type="molecule type" value="Genomic_DNA"/>
</dbReference>
<comment type="similarity">
    <text evidence="3">Belongs to the UTP5 family.</text>
</comment>
<dbReference type="SUPFAM" id="SSF50978">
    <property type="entry name" value="WD40 repeat-like"/>
    <property type="match status" value="1"/>
</dbReference>
<dbReference type="PANTHER" id="PTHR44267:SF1">
    <property type="entry name" value="WD REPEAT-CONTAINING PROTEIN 43"/>
    <property type="match status" value="1"/>
</dbReference>
<gene>
    <name evidence="6" type="ORF">CTRG_05835</name>
</gene>
<reference evidence="6 7" key="1">
    <citation type="journal article" date="2009" name="Nature">
        <title>Evolution of pathogenicity and sexual reproduction in eight Candida genomes.</title>
        <authorList>
            <person name="Butler G."/>
            <person name="Rasmussen M.D."/>
            <person name="Lin M.F."/>
            <person name="Santos M.A."/>
            <person name="Sakthikumar S."/>
            <person name="Munro C.A."/>
            <person name="Rheinbay E."/>
            <person name="Grabherr M."/>
            <person name="Forche A."/>
            <person name="Reedy J.L."/>
            <person name="Agrafioti I."/>
            <person name="Arnaud M.B."/>
            <person name="Bates S."/>
            <person name="Brown A.J."/>
            <person name="Brunke S."/>
            <person name="Costanzo M.C."/>
            <person name="Fitzpatrick D.A."/>
            <person name="de Groot P.W."/>
            <person name="Harris D."/>
            <person name="Hoyer L.L."/>
            <person name="Hube B."/>
            <person name="Klis F.M."/>
            <person name="Kodira C."/>
            <person name="Lennard N."/>
            <person name="Logue M.E."/>
            <person name="Martin R."/>
            <person name="Neiman A.M."/>
            <person name="Nikolaou E."/>
            <person name="Quail M.A."/>
            <person name="Quinn J."/>
            <person name="Santos M.C."/>
            <person name="Schmitzberger F.F."/>
            <person name="Sherlock G."/>
            <person name="Shah P."/>
            <person name="Silverstein K.A."/>
            <person name="Skrzypek M.S."/>
            <person name="Soll D."/>
            <person name="Staggs R."/>
            <person name="Stansfield I."/>
            <person name="Stumpf M.P."/>
            <person name="Sudbery P.E."/>
            <person name="Srikantha T."/>
            <person name="Zeng Q."/>
            <person name="Berman J."/>
            <person name="Berriman M."/>
            <person name="Heitman J."/>
            <person name="Gow N.A."/>
            <person name="Lorenz M.C."/>
            <person name="Birren B.W."/>
            <person name="Kellis M."/>
            <person name="Cuomo C.A."/>
        </authorList>
    </citation>
    <scope>NUCLEOTIDE SEQUENCE [LARGE SCALE GENOMIC DNA]</scope>
    <source>
        <strain evidence="7">ATCC MYA-3404 / T1</strain>
    </source>
</reference>
<organism evidence="6 7">
    <name type="scientific">Candida tropicalis (strain ATCC MYA-3404 / T1)</name>
    <name type="common">Yeast</name>
    <dbReference type="NCBI Taxonomy" id="294747"/>
    <lineage>
        <taxon>Eukaryota</taxon>
        <taxon>Fungi</taxon>
        <taxon>Dikarya</taxon>
        <taxon>Ascomycota</taxon>
        <taxon>Saccharomycotina</taxon>
        <taxon>Pichiomycetes</taxon>
        <taxon>Debaryomycetaceae</taxon>
        <taxon>Candida/Lodderomyces clade</taxon>
        <taxon>Candida</taxon>
    </lineage>
</organism>
<keyword evidence="7" id="KW-1185">Reference proteome</keyword>
<name>C5MIE2_CANTT</name>
<dbReference type="InterPro" id="IPR015943">
    <property type="entry name" value="WD40/YVTN_repeat-like_dom_sf"/>
</dbReference>
<dbReference type="InterPro" id="IPR036322">
    <property type="entry name" value="WD40_repeat_dom_sf"/>
</dbReference>
<dbReference type="GeneID" id="8300184"/>
<protein>
    <recommendedName>
        <fullName evidence="5">Small-subunit processome Utp12 domain-containing protein</fullName>
    </recommendedName>
</protein>
<dbReference type="RefSeq" id="XP_002546357.1">
    <property type="nucleotide sequence ID" value="XM_002546311.1"/>
</dbReference>
<evidence type="ECO:0000259" key="5">
    <source>
        <dbReference type="Pfam" id="PF04003"/>
    </source>
</evidence>
<dbReference type="Pfam" id="PF04003">
    <property type="entry name" value="Utp12"/>
    <property type="match status" value="1"/>
</dbReference>
<keyword evidence="2" id="KW-0539">Nucleus</keyword>
<sequence>MSGPVICSKFDASGSFLATALVALDAHQVKVQSTTNQSSSSSLNTSFTLEKSNKLTNLTWIPSGNNNVELLALCLTRGTVLIYSPQTNEIISELNASANVSILDFHYSEITQSGWSCDIDGNINEWDMNTFEMKNSLKIKDIVDSIDSINRISTVFYQRQPCLLIGSNSIYLFNIKTKEVVKTFPGHIQPINTITPINDNSFMTSAKGDRFINLYQLDKITTKAVFVASSSVESLSIGIQDDKSVLVVINEEGNLEIFNNPLSEQPKSSQPSTPMSKKKRKQIGVSSRSSNGSIKLSRPEKEIKNPHDANLYINAISTLGDAILFTWLENSTVPFFDSLKWIDETGNQFLLDSTKIITKSKPDLRVTQHTTINGHDVAAPKLYSEGHTIISDGSNIRHIDEEDEDQEESLAEKLDRLSVDTSKTPVKSRRKKLEEARSGVSLSIILTQSLQNNDTSLLETVLQNRDTVTIQNTINRLDPYTAVLFLDKLSDKLQRQPTRFETFAFWLKWILVIHGPVIASLPNLNVKLATLYSVLNKKAESLPRLLELQGRLNLTNDNTTLKNEIYDQELVEEDEEVYEPSDVEYIEELDDAQYIGVISEDEDEIMDGVDDYEESEDDEDVEDEDEDDDDDEDVDIPSAADLQSDDEEEE</sequence>
<dbReference type="Gene3D" id="2.130.10.10">
    <property type="entry name" value="YVTN repeat-like/Quinoprotein amine dehydrogenase"/>
    <property type="match status" value="1"/>
</dbReference>
<evidence type="ECO:0000313" key="7">
    <source>
        <dbReference type="Proteomes" id="UP000002037"/>
    </source>
</evidence>
<feature type="region of interest" description="Disordered" evidence="4">
    <location>
        <begin position="600"/>
        <end position="650"/>
    </location>
</feature>
<dbReference type="GO" id="GO:0000462">
    <property type="term" value="P:maturation of SSU-rRNA from tricistronic rRNA transcript (SSU-rRNA, 5.8S rRNA, LSU-rRNA)"/>
    <property type="evidence" value="ECO:0007669"/>
    <property type="project" value="TreeGrafter"/>
</dbReference>
<dbReference type="PANTHER" id="PTHR44267">
    <property type="entry name" value="WD REPEAT-CONTAINING PROTEIN 43"/>
    <property type="match status" value="1"/>
</dbReference>
<dbReference type="InterPro" id="IPR052414">
    <property type="entry name" value="U3_snoRNA-assoc_WDR"/>
</dbReference>
<evidence type="ECO:0000313" key="6">
    <source>
        <dbReference type="EMBL" id="EER30436.1"/>
    </source>
</evidence>
<dbReference type="eggNOG" id="KOG4547">
    <property type="taxonomic scope" value="Eukaryota"/>
</dbReference>
<evidence type="ECO:0000256" key="4">
    <source>
        <dbReference type="SAM" id="MobiDB-lite"/>
    </source>
</evidence>
<comment type="subcellular location">
    <subcellularLocation>
        <location evidence="1">Nucleus</location>
    </subcellularLocation>
</comment>
<feature type="compositionally biased region" description="Polar residues" evidence="4">
    <location>
        <begin position="260"/>
        <end position="275"/>
    </location>
</feature>
<dbReference type="KEGG" id="ctp:CTRG_05835"/>
<feature type="compositionally biased region" description="Polar residues" evidence="4">
    <location>
        <begin position="284"/>
        <end position="294"/>
    </location>
</feature>
<dbReference type="OrthoDB" id="30195at2759"/>
<dbReference type="STRING" id="294747.C5MIE2"/>
<evidence type="ECO:0000256" key="2">
    <source>
        <dbReference type="ARBA" id="ARBA00023242"/>
    </source>
</evidence>
<dbReference type="Proteomes" id="UP000002037">
    <property type="component" value="Unassembled WGS sequence"/>
</dbReference>
<dbReference type="HOGENOM" id="CLU_023936_0_0_1"/>
<dbReference type="GO" id="GO:0032040">
    <property type="term" value="C:small-subunit processome"/>
    <property type="evidence" value="ECO:0007669"/>
    <property type="project" value="UniProtKB-ARBA"/>
</dbReference>
<feature type="region of interest" description="Disordered" evidence="4">
    <location>
        <begin position="259"/>
        <end position="301"/>
    </location>
</feature>
<evidence type="ECO:0000256" key="3">
    <source>
        <dbReference type="ARBA" id="ARBA00038335"/>
    </source>
</evidence>
<feature type="compositionally biased region" description="Acidic residues" evidence="4">
    <location>
        <begin position="600"/>
        <end position="635"/>
    </location>
</feature>
<dbReference type="VEuPathDB" id="FungiDB:CTRG_05835"/>
<feature type="domain" description="Small-subunit processome Utp12" evidence="5">
    <location>
        <begin position="453"/>
        <end position="555"/>
    </location>
</feature>